<feature type="transmembrane region" description="Helical" evidence="6">
    <location>
        <begin position="62"/>
        <end position="89"/>
    </location>
</feature>
<evidence type="ECO:0000256" key="1">
    <source>
        <dbReference type="ARBA" id="ARBA00004651"/>
    </source>
</evidence>
<name>A0ABX7PTT9_9BACT</name>
<gene>
    <name evidence="7" type="ORF">EM20IM_07875</name>
</gene>
<evidence type="ECO:0000256" key="6">
    <source>
        <dbReference type="SAM" id="Phobius"/>
    </source>
</evidence>
<dbReference type="EMBL" id="CP065956">
    <property type="protein sequence ID" value="QSR86407.1"/>
    <property type="molecule type" value="Genomic_DNA"/>
</dbReference>
<dbReference type="InterPro" id="IPR050833">
    <property type="entry name" value="Poly_Biosynth_Transport"/>
</dbReference>
<keyword evidence="8" id="KW-1185">Reference proteome</keyword>
<feature type="transmembrane region" description="Helical" evidence="6">
    <location>
        <begin position="414"/>
        <end position="436"/>
    </location>
</feature>
<evidence type="ECO:0000256" key="3">
    <source>
        <dbReference type="ARBA" id="ARBA00022692"/>
    </source>
</evidence>
<evidence type="ECO:0000313" key="7">
    <source>
        <dbReference type="EMBL" id="QSR86407.1"/>
    </source>
</evidence>
<comment type="subcellular location">
    <subcellularLocation>
        <location evidence="1">Cell membrane</location>
        <topology evidence="1">Multi-pass membrane protein</topology>
    </subcellularLocation>
</comment>
<feature type="transmembrane region" description="Helical" evidence="6">
    <location>
        <begin position="110"/>
        <end position="132"/>
    </location>
</feature>
<dbReference type="InterPro" id="IPR002797">
    <property type="entry name" value="Polysacc_synth"/>
</dbReference>
<keyword evidence="2" id="KW-1003">Cell membrane</keyword>
<feature type="transmembrane region" description="Helical" evidence="6">
    <location>
        <begin position="259"/>
        <end position="284"/>
    </location>
</feature>
<sequence length="450" mass="51227">MKATPALFPFSKIFPGFHHFSSLVKRHIKHLFPLWGSASLTSLSNGIAFFLLAAFIEQKTFALYAIGQAITFLANAWTDGGIAFTLQTLSSQEKNDKSLFEFYYREGLRLSLKLGIPLGLILLVFLFSFHFYGRFAKELSWQAMILFFSCGLFQNRMGFCSALLYGLGEFKSYSILQGFTPPFRLFLILLVLFHQGSKTTLRLLLWVDLFSFFLGWMLSGFFLALKKKKLEGFPFDDKEEKKRKEELGRFIRPAFQANILLSSSHTVGTFAGAFFGGASTVALYSLFQRINQLTILLLGPLCGYLSRRLILTEDGRQRFSKAKVVLFYGLFLSMLLTSFLFGGYLLIGKLTSHYAFHALPTFEMFLLCNFLGSLYVIFDNLLVSWRYSGHRLLSSYLLIGKFILLALFKPSTAFSLFLFDSLHLLGIDVLFFAKFLGFGRKVAYEKAFKT</sequence>
<organism evidence="7 8">
    <name type="scientific">Candidatus Methylacidiphilum infernorum</name>
    <dbReference type="NCBI Taxonomy" id="511746"/>
    <lineage>
        <taxon>Bacteria</taxon>
        <taxon>Pseudomonadati</taxon>
        <taxon>Verrucomicrobiota</taxon>
        <taxon>Methylacidiphilae</taxon>
        <taxon>Methylacidiphilales</taxon>
        <taxon>Methylacidiphilaceae</taxon>
        <taxon>Methylacidiphilum (ex Ratnadevi et al. 2023)</taxon>
    </lineage>
</organism>
<protein>
    <recommendedName>
        <fullName evidence="9">Na+-driven multidrug efflux pump</fullName>
    </recommendedName>
</protein>
<dbReference type="PANTHER" id="PTHR30250">
    <property type="entry name" value="PST FAMILY PREDICTED COLANIC ACID TRANSPORTER"/>
    <property type="match status" value="1"/>
</dbReference>
<feature type="transmembrane region" description="Helical" evidence="6">
    <location>
        <begin position="31"/>
        <end position="56"/>
    </location>
</feature>
<feature type="transmembrane region" description="Helical" evidence="6">
    <location>
        <begin position="144"/>
        <end position="167"/>
    </location>
</feature>
<keyword evidence="5 6" id="KW-0472">Membrane</keyword>
<feature type="transmembrane region" description="Helical" evidence="6">
    <location>
        <begin position="203"/>
        <end position="225"/>
    </location>
</feature>
<evidence type="ECO:0000256" key="2">
    <source>
        <dbReference type="ARBA" id="ARBA00022475"/>
    </source>
</evidence>
<evidence type="ECO:0000256" key="5">
    <source>
        <dbReference type="ARBA" id="ARBA00023136"/>
    </source>
</evidence>
<feature type="transmembrane region" description="Helical" evidence="6">
    <location>
        <begin position="390"/>
        <end position="408"/>
    </location>
</feature>
<dbReference type="PANTHER" id="PTHR30250:SF11">
    <property type="entry name" value="O-ANTIGEN TRANSPORTER-RELATED"/>
    <property type="match status" value="1"/>
</dbReference>
<keyword evidence="3 6" id="KW-0812">Transmembrane</keyword>
<evidence type="ECO:0008006" key="9">
    <source>
        <dbReference type="Google" id="ProtNLM"/>
    </source>
</evidence>
<evidence type="ECO:0000256" key="4">
    <source>
        <dbReference type="ARBA" id="ARBA00022989"/>
    </source>
</evidence>
<proteinExistence type="predicted"/>
<feature type="transmembrane region" description="Helical" evidence="6">
    <location>
        <begin position="326"/>
        <end position="347"/>
    </location>
</feature>
<dbReference type="Pfam" id="PF01943">
    <property type="entry name" value="Polysacc_synt"/>
    <property type="match status" value="1"/>
</dbReference>
<feature type="transmembrane region" description="Helical" evidence="6">
    <location>
        <begin position="359"/>
        <end position="378"/>
    </location>
</feature>
<dbReference type="RefSeq" id="WP_206845656.1">
    <property type="nucleotide sequence ID" value="NZ_CP065956.1"/>
</dbReference>
<keyword evidence="4 6" id="KW-1133">Transmembrane helix</keyword>
<accession>A0ABX7PTT9</accession>
<dbReference type="Proteomes" id="UP000663088">
    <property type="component" value="Chromosome"/>
</dbReference>
<feature type="transmembrane region" description="Helical" evidence="6">
    <location>
        <begin position="179"/>
        <end position="197"/>
    </location>
</feature>
<reference evidence="7 8" key="1">
    <citation type="submission" date="2020-12" db="EMBL/GenBank/DDBJ databases">
        <authorList>
            <person name="Awala S.I."/>
            <person name="Gwak J.-H."/>
            <person name="Kim S.-J."/>
            <person name="Rhee S.-K."/>
        </authorList>
    </citation>
    <scope>NUCLEOTIDE SEQUENCE [LARGE SCALE GENOMIC DNA]</scope>
    <source>
        <strain evidence="7 8">IT5</strain>
    </source>
</reference>
<evidence type="ECO:0000313" key="8">
    <source>
        <dbReference type="Proteomes" id="UP000663088"/>
    </source>
</evidence>